<dbReference type="GO" id="GO:0016758">
    <property type="term" value="F:hexosyltransferase activity"/>
    <property type="evidence" value="ECO:0007669"/>
    <property type="project" value="InterPro"/>
</dbReference>
<feature type="transmembrane region" description="Helical" evidence="8">
    <location>
        <begin position="190"/>
        <end position="208"/>
    </location>
</feature>
<dbReference type="Proteomes" id="UP000424462">
    <property type="component" value="Chromosome"/>
</dbReference>
<feature type="transmembrane region" description="Helical" evidence="8">
    <location>
        <begin position="53"/>
        <end position="72"/>
    </location>
</feature>
<comment type="subcellular location">
    <subcellularLocation>
        <location evidence="1">Cell membrane</location>
        <topology evidence="1">Multi-pass membrane protein</topology>
    </subcellularLocation>
</comment>
<keyword evidence="3 9" id="KW-0808">Transferase</keyword>
<evidence type="ECO:0000256" key="8">
    <source>
        <dbReference type="SAM" id="Phobius"/>
    </source>
</evidence>
<name>A0A6B8W769_9CORY</name>
<dbReference type="KEGG" id="cok:COCCU_06055"/>
<keyword evidence="2" id="KW-1003">Cell membrane</keyword>
<dbReference type="InterPro" id="IPR018584">
    <property type="entry name" value="GT87"/>
</dbReference>
<feature type="transmembrane region" description="Helical" evidence="8">
    <location>
        <begin position="262"/>
        <end position="286"/>
    </location>
</feature>
<keyword evidence="4 8" id="KW-0812">Transmembrane</keyword>
<evidence type="ECO:0000256" key="5">
    <source>
        <dbReference type="ARBA" id="ARBA00022989"/>
    </source>
</evidence>
<feature type="transmembrane region" description="Helical" evidence="8">
    <location>
        <begin position="84"/>
        <end position="105"/>
    </location>
</feature>
<keyword evidence="10" id="KW-1185">Reference proteome</keyword>
<keyword evidence="6 8" id="KW-0472">Membrane</keyword>
<accession>A0A6B8W769</accession>
<evidence type="ECO:0000256" key="1">
    <source>
        <dbReference type="ARBA" id="ARBA00004651"/>
    </source>
</evidence>
<comment type="similarity">
    <text evidence="7">Belongs to the glycosyltransferase 87 family.</text>
</comment>
<keyword evidence="5 8" id="KW-1133">Transmembrane helix</keyword>
<keyword evidence="9" id="KW-0328">Glycosyltransferase</keyword>
<dbReference type="EC" id="2.4.1.-" evidence="9"/>
<evidence type="ECO:0000256" key="2">
    <source>
        <dbReference type="ARBA" id="ARBA00022475"/>
    </source>
</evidence>
<evidence type="ECO:0000313" key="9">
    <source>
        <dbReference type="EMBL" id="QGU07155.1"/>
    </source>
</evidence>
<evidence type="ECO:0000256" key="4">
    <source>
        <dbReference type="ARBA" id="ARBA00022692"/>
    </source>
</evidence>
<evidence type="ECO:0000256" key="6">
    <source>
        <dbReference type="ARBA" id="ARBA00023136"/>
    </source>
</evidence>
<sequence>MFTLIGVLASLGLIFRQTKITDFPVDMIIYRAGVREFLQGGEMYSQPMYAGDLALPFIYPPFGALVLTPLTVFGWMDDDEAGDFIILLSGFLLALCLYLVLRTFLKEASRTEVLTFTALTWPLALLIEPIWLNASFAQINVILMTLVVLDLMPRKRRFLPQGWLIGVAAAIKIAPAAMLLYFLLRRDFKAIFVAIGSAILVTLIAAAARWDATWEYFSTVLLGMGTTSEFGVDSTYTSNSSLKGMVMRFFDSREAMEAHGTILNLIWLVLVVLVIAAGAALMLALIKRGLHTDAVLVNAVVMLLISPVSWSHHWVWLALLLPVTLWHCLNLFPDGWPTYLLGGTTLLWTYLVLTEPPKWWFGDGVDVFTLSVWEKFQVSDFVWLALVYLVALWFSVRRLPITEPAISEAHH</sequence>
<protein>
    <submittedName>
        <fullName evidence="9">Polyprenol-phosphate-mannose-dependent alpha-(1-2)-phosphatidylinositol mannoside mannosyltransferase</fullName>
        <ecNumber evidence="9">2.4.1.-</ecNumber>
    </submittedName>
</protein>
<feature type="transmembrane region" description="Helical" evidence="8">
    <location>
        <begin position="130"/>
        <end position="151"/>
    </location>
</feature>
<reference evidence="9 10" key="1">
    <citation type="submission" date="2019-11" db="EMBL/GenBank/DDBJ databases">
        <title>Complete genome sequence of Corynebacterium kalinowskii 1959, a novel Corynebacterium species isolated from soil of a small paddock in Vilsendorf, Germany.</title>
        <authorList>
            <person name="Schaffert L."/>
            <person name="Ruwe M."/>
            <person name="Milse J."/>
            <person name="Hanuschka K."/>
            <person name="Ortseifen V."/>
            <person name="Droste J."/>
            <person name="Brandt D."/>
            <person name="Schlueter L."/>
            <person name="Kutter Y."/>
            <person name="Vinke S."/>
            <person name="Viehoefer P."/>
            <person name="Jacob L."/>
            <person name="Luebke N.-C."/>
            <person name="Schulte-Berndt E."/>
            <person name="Hain C."/>
            <person name="Linder M."/>
            <person name="Schmidt P."/>
            <person name="Wollenschlaeger L."/>
            <person name="Luttermann T."/>
            <person name="Thieme E."/>
            <person name="Hassa J."/>
            <person name="Haak M."/>
            <person name="Wittchen M."/>
            <person name="Mentz A."/>
            <person name="Persicke M."/>
            <person name="Busche T."/>
            <person name="Ruckert C."/>
        </authorList>
    </citation>
    <scope>NUCLEOTIDE SEQUENCE [LARGE SCALE GENOMIC DNA]</scope>
    <source>
        <strain evidence="9 10">2039</strain>
    </source>
</reference>
<evidence type="ECO:0000313" key="10">
    <source>
        <dbReference type="Proteomes" id="UP000424462"/>
    </source>
</evidence>
<dbReference type="Pfam" id="PF09594">
    <property type="entry name" value="GT87"/>
    <property type="match status" value="1"/>
</dbReference>
<dbReference type="GO" id="GO:0005886">
    <property type="term" value="C:plasma membrane"/>
    <property type="evidence" value="ECO:0007669"/>
    <property type="project" value="UniProtKB-SubCell"/>
</dbReference>
<feature type="transmembrane region" description="Helical" evidence="8">
    <location>
        <begin position="376"/>
        <end position="396"/>
    </location>
</feature>
<feature type="transmembrane region" description="Helical" evidence="8">
    <location>
        <begin position="163"/>
        <end position="184"/>
    </location>
</feature>
<evidence type="ECO:0000256" key="7">
    <source>
        <dbReference type="ARBA" id="ARBA00024033"/>
    </source>
</evidence>
<evidence type="ECO:0000256" key="3">
    <source>
        <dbReference type="ARBA" id="ARBA00022679"/>
    </source>
</evidence>
<dbReference type="EMBL" id="CP046455">
    <property type="protein sequence ID" value="QGU07155.1"/>
    <property type="molecule type" value="Genomic_DNA"/>
</dbReference>
<dbReference type="AlphaFoldDB" id="A0A6B8W769"/>
<gene>
    <name evidence="9" type="ORF">COCCU_06055</name>
</gene>
<organism evidence="9 10">
    <name type="scientific">Corynebacterium occultum</name>
    <dbReference type="NCBI Taxonomy" id="2675219"/>
    <lineage>
        <taxon>Bacteria</taxon>
        <taxon>Bacillati</taxon>
        <taxon>Actinomycetota</taxon>
        <taxon>Actinomycetes</taxon>
        <taxon>Mycobacteriales</taxon>
        <taxon>Corynebacteriaceae</taxon>
        <taxon>Corynebacterium</taxon>
    </lineage>
</organism>
<proteinExistence type="inferred from homology"/>